<gene>
    <name evidence="2" type="ORF">K7X08_016929</name>
</gene>
<protein>
    <submittedName>
        <fullName evidence="2">Uncharacterized protein</fullName>
    </submittedName>
</protein>
<name>A0A9Q1LUD0_9SOLA</name>
<sequence>MFVLSLVDQLILDKFLDENSPAVGSNKCLVQLLTLSSQFANILQAQEGASTEEAREDKQDEDGVLDNLSTVTSTDGCSLSGERRYTKGSDT</sequence>
<evidence type="ECO:0000313" key="2">
    <source>
        <dbReference type="EMBL" id="KAJ8542063.1"/>
    </source>
</evidence>
<accession>A0A9Q1LUD0</accession>
<feature type="region of interest" description="Disordered" evidence="1">
    <location>
        <begin position="47"/>
        <end position="91"/>
    </location>
</feature>
<feature type="compositionally biased region" description="Polar residues" evidence="1">
    <location>
        <begin position="67"/>
        <end position="77"/>
    </location>
</feature>
<organism evidence="2 3">
    <name type="scientific">Anisodus acutangulus</name>
    <dbReference type="NCBI Taxonomy" id="402998"/>
    <lineage>
        <taxon>Eukaryota</taxon>
        <taxon>Viridiplantae</taxon>
        <taxon>Streptophyta</taxon>
        <taxon>Embryophyta</taxon>
        <taxon>Tracheophyta</taxon>
        <taxon>Spermatophyta</taxon>
        <taxon>Magnoliopsida</taxon>
        <taxon>eudicotyledons</taxon>
        <taxon>Gunneridae</taxon>
        <taxon>Pentapetalae</taxon>
        <taxon>asterids</taxon>
        <taxon>lamiids</taxon>
        <taxon>Solanales</taxon>
        <taxon>Solanaceae</taxon>
        <taxon>Solanoideae</taxon>
        <taxon>Hyoscyameae</taxon>
        <taxon>Anisodus</taxon>
    </lineage>
</organism>
<keyword evidence="3" id="KW-1185">Reference proteome</keyword>
<comment type="caution">
    <text evidence="2">The sequence shown here is derived from an EMBL/GenBank/DDBJ whole genome shotgun (WGS) entry which is preliminary data.</text>
</comment>
<feature type="compositionally biased region" description="Basic and acidic residues" evidence="1">
    <location>
        <begin position="81"/>
        <end position="91"/>
    </location>
</feature>
<evidence type="ECO:0000256" key="1">
    <source>
        <dbReference type="SAM" id="MobiDB-lite"/>
    </source>
</evidence>
<dbReference type="Proteomes" id="UP001152561">
    <property type="component" value="Unassembled WGS sequence"/>
</dbReference>
<proteinExistence type="predicted"/>
<reference evidence="3" key="1">
    <citation type="journal article" date="2023" name="Proc. Natl. Acad. Sci. U.S.A.">
        <title>Genomic and structural basis for evolution of tropane alkaloid biosynthesis.</title>
        <authorList>
            <person name="Wanga Y.-J."/>
            <person name="Taina T."/>
            <person name="Yua J.-Y."/>
            <person name="Lia J."/>
            <person name="Xua B."/>
            <person name="Chenc J."/>
            <person name="D'Auriad J.C."/>
            <person name="Huanga J.-P."/>
            <person name="Huanga S.-X."/>
        </authorList>
    </citation>
    <scope>NUCLEOTIDE SEQUENCE [LARGE SCALE GENOMIC DNA]</scope>
    <source>
        <strain evidence="3">cv. KIB-2019</strain>
    </source>
</reference>
<dbReference type="AlphaFoldDB" id="A0A9Q1LUD0"/>
<evidence type="ECO:0000313" key="3">
    <source>
        <dbReference type="Proteomes" id="UP001152561"/>
    </source>
</evidence>
<dbReference type="EMBL" id="JAJAGQ010000015">
    <property type="protein sequence ID" value="KAJ8542063.1"/>
    <property type="molecule type" value="Genomic_DNA"/>
</dbReference>